<dbReference type="EMBL" id="LGGO01000020">
    <property type="protein sequence ID" value="KUK77591.1"/>
    <property type="molecule type" value="Genomic_DNA"/>
</dbReference>
<gene>
    <name evidence="2" type="ORF">XD93_0224</name>
</gene>
<protein>
    <submittedName>
        <fullName evidence="2">Uncharacterized protein</fullName>
    </submittedName>
</protein>
<dbReference type="AlphaFoldDB" id="A0A124FXC6"/>
<evidence type="ECO:0000313" key="2">
    <source>
        <dbReference type="EMBL" id="KUK77591.1"/>
    </source>
</evidence>
<sequence>MGIILILVINFSIDTMESLIVTFLFFLVKMDILDVERYRLDIQPIAPVYWIDDDSVFVNEQSKSYLYDVVNREIVEGYGRDVNEILGYDDGLYRCFWENRERNNVDEYSSHLRVEKDKGEVIYDIELKPTLEVVECSKRPVLRTVFPIKEKYFVFDRELYEVEEYHRDILSSDYKKMLRVDDLGNYWVTKLFINW</sequence>
<dbReference type="Proteomes" id="UP000053904">
    <property type="component" value="Unassembled WGS sequence"/>
</dbReference>
<name>A0A124FXC6_9BACT</name>
<organism evidence="2 3">
    <name type="scientific">candidate division WS6 bacterium 34_10</name>
    <dbReference type="NCBI Taxonomy" id="1641389"/>
    <lineage>
        <taxon>Bacteria</taxon>
        <taxon>Candidatus Dojkabacteria</taxon>
    </lineage>
</organism>
<proteinExistence type="predicted"/>
<feature type="transmembrane region" description="Helical" evidence="1">
    <location>
        <begin position="6"/>
        <end position="28"/>
    </location>
</feature>
<keyword evidence="1" id="KW-1133">Transmembrane helix</keyword>
<accession>A0A124FXC6</accession>
<evidence type="ECO:0000313" key="3">
    <source>
        <dbReference type="Proteomes" id="UP000053904"/>
    </source>
</evidence>
<reference evidence="3" key="1">
    <citation type="journal article" date="2015" name="MBio">
        <title>Genome-Resolved Metagenomic Analysis Reveals Roles for Candidate Phyla and Other Microbial Community Members in Biogeochemical Transformations in Oil Reservoirs.</title>
        <authorList>
            <person name="Hu P."/>
            <person name="Tom L."/>
            <person name="Singh A."/>
            <person name="Thomas B.C."/>
            <person name="Baker B.J."/>
            <person name="Piceno Y.M."/>
            <person name="Andersen G.L."/>
            <person name="Banfield J.F."/>
        </authorList>
    </citation>
    <scope>NUCLEOTIDE SEQUENCE [LARGE SCALE GENOMIC DNA]</scope>
</reference>
<comment type="caution">
    <text evidence="2">The sequence shown here is derived from an EMBL/GenBank/DDBJ whole genome shotgun (WGS) entry which is preliminary data.</text>
</comment>
<evidence type="ECO:0000256" key="1">
    <source>
        <dbReference type="SAM" id="Phobius"/>
    </source>
</evidence>
<keyword evidence="1" id="KW-0472">Membrane</keyword>
<keyword evidence="1" id="KW-0812">Transmembrane</keyword>